<dbReference type="InterPro" id="IPR037171">
    <property type="entry name" value="NagB/RpiA_transferase-like"/>
</dbReference>
<dbReference type="Pfam" id="PF06026">
    <property type="entry name" value="Rib_5-P_isom_A"/>
    <property type="match status" value="1"/>
</dbReference>
<keyword evidence="5" id="KW-0413">Isomerase</keyword>
<dbReference type="FunCoup" id="T1G2H1">
    <property type="interactions" value="1595"/>
</dbReference>
<dbReference type="GO" id="GO:0005737">
    <property type="term" value="C:cytoplasm"/>
    <property type="evidence" value="ECO:0000318"/>
    <property type="project" value="GO_Central"/>
</dbReference>
<dbReference type="RefSeq" id="XP_009014303.1">
    <property type="nucleotide sequence ID" value="XM_009016055.1"/>
</dbReference>
<comment type="similarity">
    <text evidence="3">Belongs to the ribose 5-phosphate isomerase family.</text>
</comment>
<dbReference type="UniPathway" id="UPA00115">
    <property type="reaction ID" value="UER00412"/>
</dbReference>
<dbReference type="HOGENOM" id="CLU_056590_0_2_1"/>
<keyword evidence="9" id="KW-1185">Reference proteome</keyword>
<name>T1G2H1_HELRO</name>
<dbReference type="EnsemblMetazoa" id="HelroT76235">
    <property type="protein sequence ID" value="HelroP76235"/>
    <property type="gene ID" value="HelroG76235"/>
</dbReference>
<dbReference type="OMA" id="ACHVQEK"/>
<dbReference type="NCBIfam" id="TIGR00021">
    <property type="entry name" value="rpiA"/>
    <property type="match status" value="1"/>
</dbReference>
<dbReference type="Proteomes" id="UP000015101">
    <property type="component" value="Unassembled WGS sequence"/>
</dbReference>
<dbReference type="SUPFAM" id="SSF75445">
    <property type="entry name" value="D-ribose-5-phosphate isomerase (RpiA), lid domain"/>
    <property type="match status" value="1"/>
</dbReference>
<dbReference type="PANTHER" id="PTHR11934:SF0">
    <property type="entry name" value="RIBOSE-5-PHOSPHATE ISOMERASE"/>
    <property type="match status" value="1"/>
</dbReference>
<dbReference type="OrthoDB" id="1555531at2759"/>
<evidence type="ECO:0000256" key="4">
    <source>
        <dbReference type="ARBA" id="ARBA00011959"/>
    </source>
</evidence>
<dbReference type="Gene3D" id="3.30.70.260">
    <property type="match status" value="1"/>
</dbReference>
<dbReference type="GO" id="GO:0004751">
    <property type="term" value="F:ribose-5-phosphate isomerase activity"/>
    <property type="evidence" value="ECO:0000318"/>
    <property type="project" value="GO_Central"/>
</dbReference>
<dbReference type="GO" id="GO:0009052">
    <property type="term" value="P:pentose-phosphate shunt, non-oxidative branch"/>
    <property type="evidence" value="ECO:0000318"/>
    <property type="project" value="GO_Central"/>
</dbReference>
<dbReference type="STRING" id="6412.T1G2H1"/>
<dbReference type="FunFam" id="3.40.50.1360:FF:000001">
    <property type="entry name" value="Ribose-5-phosphate isomerase A"/>
    <property type="match status" value="1"/>
</dbReference>
<evidence type="ECO:0000256" key="5">
    <source>
        <dbReference type="ARBA" id="ARBA00023235"/>
    </source>
</evidence>
<dbReference type="InParanoid" id="T1G2H1"/>
<dbReference type="GeneID" id="20215269"/>
<dbReference type="SUPFAM" id="SSF100950">
    <property type="entry name" value="NagB/RpiA/CoA transferase-like"/>
    <property type="match status" value="1"/>
</dbReference>
<dbReference type="EC" id="5.3.1.6" evidence="4"/>
<dbReference type="Gene3D" id="3.40.50.1360">
    <property type="match status" value="1"/>
</dbReference>
<dbReference type="CDD" id="cd01398">
    <property type="entry name" value="RPI_A"/>
    <property type="match status" value="1"/>
</dbReference>
<evidence type="ECO:0000256" key="3">
    <source>
        <dbReference type="ARBA" id="ARBA00008088"/>
    </source>
</evidence>
<dbReference type="AlphaFoldDB" id="T1G2H1"/>
<evidence type="ECO:0000313" key="7">
    <source>
        <dbReference type="EMBL" id="ESO07692.1"/>
    </source>
</evidence>
<reference evidence="8" key="3">
    <citation type="submission" date="2015-06" db="UniProtKB">
        <authorList>
            <consortium name="EnsemblMetazoa"/>
        </authorList>
    </citation>
    <scope>IDENTIFICATION</scope>
</reference>
<accession>T1G2H1</accession>
<protein>
    <recommendedName>
        <fullName evidence="4">ribose-5-phosphate isomerase</fullName>
        <ecNumber evidence="4">5.3.1.6</ecNumber>
    </recommendedName>
    <alternativeName>
        <fullName evidence="6">Phosphoriboisomerase</fullName>
    </alternativeName>
</protein>
<evidence type="ECO:0000256" key="1">
    <source>
        <dbReference type="ARBA" id="ARBA00001713"/>
    </source>
</evidence>
<evidence type="ECO:0000313" key="9">
    <source>
        <dbReference type="Proteomes" id="UP000015101"/>
    </source>
</evidence>
<dbReference type="InterPro" id="IPR004788">
    <property type="entry name" value="Ribose5P_isomerase_type_A"/>
</dbReference>
<dbReference type="EMBL" id="KB096183">
    <property type="protein sequence ID" value="ESO07692.1"/>
    <property type="molecule type" value="Genomic_DNA"/>
</dbReference>
<evidence type="ECO:0000313" key="8">
    <source>
        <dbReference type="EnsemblMetazoa" id="HelroP76235"/>
    </source>
</evidence>
<gene>
    <name evidence="8" type="primary">20215269</name>
    <name evidence="7" type="ORF">HELRODRAFT_76235</name>
</gene>
<dbReference type="KEGG" id="hro:HELRODRAFT_76235"/>
<dbReference type="eggNOG" id="KOG3075">
    <property type="taxonomic scope" value="Eukaryota"/>
</dbReference>
<dbReference type="PANTHER" id="PTHR11934">
    <property type="entry name" value="RIBOSE-5-PHOSPHATE ISOMERASE"/>
    <property type="match status" value="1"/>
</dbReference>
<dbReference type="NCBIfam" id="NF001924">
    <property type="entry name" value="PRK00702.1"/>
    <property type="match status" value="1"/>
</dbReference>
<comment type="catalytic activity">
    <reaction evidence="1">
        <text>aldehydo-D-ribose 5-phosphate = D-ribulose 5-phosphate</text>
        <dbReference type="Rhea" id="RHEA:14657"/>
        <dbReference type="ChEBI" id="CHEBI:58121"/>
        <dbReference type="ChEBI" id="CHEBI:58273"/>
        <dbReference type="EC" id="5.3.1.6"/>
    </reaction>
</comment>
<comment type="pathway">
    <text evidence="2">Carbohydrate degradation; pentose phosphate pathway; D-ribose 5-phosphate from D-ribulose 5-phosphate (non-oxidative stage): step 1/1.</text>
</comment>
<sequence length="220" mass="24335">MQDNQVVGIGSGSTIEYAIRRLNERVINENLKTICIPSSYQALRSLQSFESLQISTLDRNPEAYVAIDGADEVDGDMNLIKGGGGCLTQEKIVISCAKKVVIIADYRKDVQKFGQSFNFIPIEVIPMAQRPVLEKISKMFGGKPVLREAKQKAGPLVTDNGNFIIDWFFDKDKDYDWNEVNISLSLIPGIVETGLFIQTAHKVFFGAADGNVTSRGNDKL</sequence>
<dbReference type="GO" id="GO:0006014">
    <property type="term" value="P:D-ribose metabolic process"/>
    <property type="evidence" value="ECO:0000318"/>
    <property type="project" value="GO_Central"/>
</dbReference>
<dbReference type="EMBL" id="AMQM01003493">
    <property type="status" value="NOT_ANNOTATED_CDS"/>
    <property type="molecule type" value="Genomic_DNA"/>
</dbReference>
<evidence type="ECO:0000256" key="2">
    <source>
        <dbReference type="ARBA" id="ARBA00004988"/>
    </source>
</evidence>
<reference evidence="7 9" key="2">
    <citation type="journal article" date="2013" name="Nature">
        <title>Insights into bilaterian evolution from three spiralian genomes.</title>
        <authorList>
            <person name="Simakov O."/>
            <person name="Marletaz F."/>
            <person name="Cho S.J."/>
            <person name="Edsinger-Gonzales E."/>
            <person name="Havlak P."/>
            <person name="Hellsten U."/>
            <person name="Kuo D.H."/>
            <person name="Larsson T."/>
            <person name="Lv J."/>
            <person name="Arendt D."/>
            <person name="Savage R."/>
            <person name="Osoegawa K."/>
            <person name="de Jong P."/>
            <person name="Grimwood J."/>
            <person name="Chapman J.A."/>
            <person name="Shapiro H."/>
            <person name="Aerts A."/>
            <person name="Otillar R.P."/>
            <person name="Terry A.Y."/>
            <person name="Boore J.L."/>
            <person name="Grigoriev I.V."/>
            <person name="Lindberg D.R."/>
            <person name="Seaver E.C."/>
            <person name="Weisblat D.A."/>
            <person name="Putnam N.H."/>
            <person name="Rokhsar D.S."/>
        </authorList>
    </citation>
    <scope>NUCLEOTIDE SEQUENCE</scope>
</reference>
<dbReference type="CTD" id="20215269"/>
<organism evidence="8 9">
    <name type="scientific">Helobdella robusta</name>
    <name type="common">Californian leech</name>
    <dbReference type="NCBI Taxonomy" id="6412"/>
    <lineage>
        <taxon>Eukaryota</taxon>
        <taxon>Metazoa</taxon>
        <taxon>Spiralia</taxon>
        <taxon>Lophotrochozoa</taxon>
        <taxon>Annelida</taxon>
        <taxon>Clitellata</taxon>
        <taxon>Hirudinea</taxon>
        <taxon>Rhynchobdellida</taxon>
        <taxon>Glossiphoniidae</taxon>
        <taxon>Helobdella</taxon>
    </lineage>
</organism>
<dbReference type="FunFam" id="3.30.70.260:FF:000018">
    <property type="entry name" value="Ribose-5-phosphate isomerase A"/>
    <property type="match status" value="1"/>
</dbReference>
<evidence type="ECO:0000256" key="6">
    <source>
        <dbReference type="ARBA" id="ARBA00029734"/>
    </source>
</evidence>
<proteinExistence type="inferred from homology"/>
<reference evidence="9" key="1">
    <citation type="submission" date="2012-12" db="EMBL/GenBank/DDBJ databases">
        <authorList>
            <person name="Hellsten U."/>
            <person name="Grimwood J."/>
            <person name="Chapman J.A."/>
            <person name="Shapiro H."/>
            <person name="Aerts A."/>
            <person name="Otillar R.P."/>
            <person name="Terry A.Y."/>
            <person name="Boore J.L."/>
            <person name="Simakov O."/>
            <person name="Marletaz F."/>
            <person name="Cho S.-J."/>
            <person name="Edsinger-Gonzales E."/>
            <person name="Havlak P."/>
            <person name="Kuo D.-H."/>
            <person name="Larsson T."/>
            <person name="Lv J."/>
            <person name="Arendt D."/>
            <person name="Savage R."/>
            <person name="Osoegawa K."/>
            <person name="de Jong P."/>
            <person name="Lindberg D.R."/>
            <person name="Seaver E.C."/>
            <person name="Weisblat D.A."/>
            <person name="Putnam N.H."/>
            <person name="Grigoriev I.V."/>
            <person name="Rokhsar D.S."/>
        </authorList>
    </citation>
    <scope>NUCLEOTIDE SEQUENCE</scope>
</reference>